<evidence type="ECO:0000313" key="10">
    <source>
        <dbReference type="Proteomes" id="UP001108089"/>
    </source>
</evidence>
<evidence type="ECO:0000256" key="5">
    <source>
        <dbReference type="ARBA" id="ARBA00022989"/>
    </source>
</evidence>
<proteinExistence type="inferred from homology"/>
<keyword evidence="10" id="KW-1185">Reference proteome</keyword>
<dbReference type="PANTHER" id="PTHR43386">
    <property type="entry name" value="OLIGOPEPTIDE TRANSPORT SYSTEM PERMEASE PROTEIN APPC"/>
    <property type="match status" value="1"/>
</dbReference>
<dbReference type="PANTHER" id="PTHR43386:SF25">
    <property type="entry name" value="PEPTIDE ABC TRANSPORTER PERMEASE PROTEIN"/>
    <property type="match status" value="1"/>
</dbReference>
<name>A0ABS9DL76_9ACTN</name>
<keyword evidence="5 7" id="KW-1133">Transmembrane helix</keyword>
<evidence type="ECO:0000256" key="4">
    <source>
        <dbReference type="ARBA" id="ARBA00022692"/>
    </source>
</evidence>
<keyword evidence="6 7" id="KW-0472">Membrane</keyword>
<dbReference type="RefSeq" id="WP_235724042.1">
    <property type="nucleotide sequence ID" value="NZ_JAKGCU010000011.1"/>
</dbReference>
<feature type="transmembrane region" description="Helical" evidence="7">
    <location>
        <begin position="189"/>
        <end position="214"/>
    </location>
</feature>
<organism evidence="9 10">
    <name type="scientific">Gordonia tangerina</name>
    <dbReference type="NCBI Taxonomy" id="2911060"/>
    <lineage>
        <taxon>Bacteria</taxon>
        <taxon>Bacillati</taxon>
        <taxon>Actinomycetota</taxon>
        <taxon>Actinomycetes</taxon>
        <taxon>Mycobacteriales</taxon>
        <taxon>Gordoniaceae</taxon>
        <taxon>Gordonia</taxon>
    </lineage>
</organism>
<feature type="transmembrane region" description="Helical" evidence="7">
    <location>
        <begin position="110"/>
        <end position="143"/>
    </location>
</feature>
<sequence>MSSLRRHPRLALILGATLAGIPLLVALAGPLVAEPGERGPAFTQGENWLLGTDVEGRDVLAQVLLGGRSLVVIAVIAVVLTYAVAVPWAMSAAASRHRLIDEMMMRPLDVLLSLPSIMLLLIVVAMSGASTVVLTVTVALLLFPDAARLIRASALRAVHTPAMAALILQRESWWRRIIGYLGRTLVPIIAADAGLRFVGAIYLVASASFLGLTADAAGTDWAVMVDRNRSGIALVPWGVLVPAALIIAMAVGVNLLCDSLTRQQGRNGTLAGVSA</sequence>
<dbReference type="Pfam" id="PF00528">
    <property type="entry name" value="BPD_transp_1"/>
    <property type="match status" value="1"/>
</dbReference>
<dbReference type="EMBL" id="JAKGCU010000011">
    <property type="protein sequence ID" value="MCF3939307.1"/>
    <property type="molecule type" value="Genomic_DNA"/>
</dbReference>
<keyword evidence="4 7" id="KW-0812">Transmembrane</keyword>
<keyword evidence="3" id="KW-1003">Cell membrane</keyword>
<comment type="subcellular location">
    <subcellularLocation>
        <location evidence="1 7">Cell membrane</location>
        <topology evidence="1 7">Multi-pass membrane protein</topology>
    </subcellularLocation>
</comment>
<comment type="similarity">
    <text evidence="7">Belongs to the binding-protein-dependent transport system permease family.</text>
</comment>
<dbReference type="SUPFAM" id="SSF161098">
    <property type="entry name" value="MetI-like"/>
    <property type="match status" value="1"/>
</dbReference>
<dbReference type="InterPro" id="IPR000515">
    <property type="entry name" value="MetI-like"/>
</dbReference>
<evidence type="ECO:0000256" key="2">
    <source>
        <dbReference type="ARBA" id="ARBA00022448"/>
    </source>
</evidence>
<feature type="transmembrane region" description="Helical" evidence="7">
    <location>
        <begin position="70"/>
        <end position="89"/>
    </location>
</feature>
<comment type="caution">
    <text evidence="9">The sequence shown here is derived from an EMBL/GenBank/DDBJ whole genome shotgun (WGS) entry which is preliminary data.</text>
</comment>
<keyword evidence="2 7" id="KW-0813">Transport</keyword>
<gene>
    <name evidence="9" type="ORF">L1892_13080</name>
</gene>
<dbReference type="PROSITE" id="PS50928">
    <property type="entry name" value="ABC_TM1"/>
    <property type="match status" value="1"/>
</dbReference>
<evidence type="ECO:0000256" key="7">
    <source>
        <dbReference type="RuleBase" id="RU363032"/>
    </source>
</evidence>
<dbReference type="Proteomes" id="UP001108089">
    <property type="component" value="Unassembled WGS sequence"/>
</dbReference>
<evidence type="ECO:0000256" key="1">
    <source>
        <dbReference type="ARBA" id="ARBA00004651"/>
    </source>
</evidence>
<evidence type="ECO:0000259" key="8">
    <source>
        <dbReference type="PROSITE" id="PS50928"/>
    </source>
</evidence>
<evidence type="ECO:0000256" key="3">
    <source>
        <dbReference type="ARBA" id="ARBA00022475"/>
    </source>
</evidence>
<feature type="domain" description="ABC transmembrane type-1" evidence="8">
    <location>
        <begin position="67"/>
        <end position="257"/>
    </location>
</feature>
<reference evidence="9" key="1">
    <citation type="submission" date="2022-01" db="EMBL/GenBank/DDBJ databases">
        <title>Gordonia xiamenensis sp. nov., isolated from surface seawater in Xiamen.</title>
        <authorList>
            <person name="He Y.F."/>
        </authorList>
    </citation>
    <scope>NUCLEOTIDE SEQUENCE</scope>
    <source>
        <strain evidence="9">GW1C4-4</strain>
    </source>
</reference>
<evidence type="ECO:0000313" key="9">
    <source>
        <dbReference type="EMBL" id="MCF3939307.1"/>
    </source>
</evidence>
<accession>A0ABS9DL76</accession>
<dbReference type="InterPro" id="IPR050366">
    <property type="entry name" value="BP-dependent_transpt_permease"/>
</dbReference>
<dbReference type="InterPro" id="IPR035906">
    <property type="entry name" value="MetI-like_sf"/>
</dbReference>
<protein>
    <submittedName>
        <fullName evidence="9">ABC transporter permease subunit</fullName>
    </submittedName>
</protein>
<feature type="transmembrane region" description="Helical" evidence="7">
    <location>
        <begin position="234"/>
        <end position="257"/>
    </location>
</feature>
<dbReference type="CDD" id="cd06261">
    <property type="entry name" value="TM_PBP2"/>
    <property type="match status" value="1"/>
</dbReference>
<evidence type="ECO:0000256" key="6">
    <source>
        <dbReference type="ARBA" id="ARBA00023136"/>
    </source>
</evidence>